<organism evidence="1 2">
    <name type="scientific">Brevibacterium salitolerans</name>
    <dbReference type="NCBI Taxonomy" id="1403566"/>
    <lineage>
        <taxon>Bacteria</taxon>
        <taxon>Bacillati</taxon>
        <taxon>Actinomycetota</taxon>
        <taxon>Actinomycetes</taxon>
        <taxon>Micrococcales</taxon>
        <taxon>Brevibacteriaceae</taxon>
        <taxon>Brevibacterium</taxon>
    </lineage>
</organism>
<comment type="caution">
    <text evidence="1">The sequence shown here is derived from an EMBL/GenBank/DDBJ whole genome shotgun (WGS) entry which is preliminary data.</text>
</comment>
<dbReference type="EMBL" id="BAAAPZ010000002">
    <property type="protein sequence ID" value="GAA2087961.1"/>
    <property type="molecule type" value="Genomic_DNA"/>
</dbReference>
<accession>A0ABN2WAP1</accession>
<protein>
    <submittedName>
        <fullName evidence="1">Uncharacterized protein</fullName>
    </submittedName>
</protein>
<gene>
    <name evidence="1" type="ORF">GCM10009823_02720</name>
</gene>
<keyword evidence="2" id="KW-1185">Reference proteome</keyword>
<reference evidence="1 2" key="1">
    <citation type="journal article" date="2019" name="Int. J. Syst. Evol. Microbiol.">
        <title>The Global Catalogue of Microorganisms (GCM) 10K type strain sequencing project: providing services to taxonomists for standard genome sequencing and annotation.</title>
        <authorList>
            <consortium name="The Broad Institute Genomics Platform"/>
            <consortium name="The Broad Institute Genome Sequencing Center for Infectious Disease"/>
            <person name="Wu L."/>
            <person name="Ma J."/>
        </authorList>
    </citation>
    <scope>NUCLEOTIDE SEQUENCE [LARGE SCALE GENOMIC DNA]</scope>
    <source>
        <strain evidence="1 2">JCM 15900</strain>
    </source>
</reference>
<proteinExistence type="predicted"/>
<evidence type="ECO:0000313" key="2">
    <source>
        <dbReference type="Proteomes" id="UP001500984"/>
    </source>
</evidence>
<name>A0ABN2WAP1_9MICO</name>
<sequence length="83" mass="9407">MKKFAYHCSEKPLGGNESDLWSLKLSGITTRVGATSHTPMKKQTTHRVMRLPLRRAFRGRTCLLDAAVLRGLLTVLHLRSFRS</sequence>
<dbReference type="Proteomes" id="UP001500984">
    <property type="component" value="Unassembled WGS sequence"/>
</dbReference>
<evidence type="ECO:0000313" key="1">
    <source>
        <dbReference type="EMBL" id="GAA2087961.1"/>
    </source>
</evidence>